<feature type="non-terminal residue" evidence="4">
    <location>
        <position position="255"/>
    </location>
</feature>
<dbReference type="InterPro" id="IPR001680">
    <property type="entry name" value="WD40_rpt"/>
</dbReference>
<gene>
    <name evidence="4" type="ORF">K435DRAFT_722276</name>
</gene>
<dbReference type="SUPFAM" id="SSF50978">
    <property type="entry name" value="WD40 repeat-like"/>
    <property type="match status" value="1"/>
</dbReference>
<dbReference type="InterPro" id="IPR015943">
    <property type="entry name" value="WD40/YVTN_repeat-like_dom_sf"/>
</dbReference>
<keyword evidence="2" id="KW-0677">Repeat</keyword>
<name>A0A4S8M5I0_DENBC</name>
<dbReference type="AlphaFoldDB" id="A0A4S8M5I0"/>
<accession>A0A4S8M5I0</accession>
<evidence type="ECO:0000256" key="1">
    <source>
        <dbReference type="ARBA" id="ARBA00022574"/>
    </source>
</evidence>
<feature type="repeat" description="WD" evidence="3">
    <location>
        <begin position="56"/>
        <end position="97"/>
    </location>
</feature>
<dbReference type="Proteomes" id="UP000297245">
    <property type="component" value="Unassembled WGS sequence"/>
</dbReference>
<dbReference type="PANTHER" id="PTHR19879:SF9">
    <property type="entry name" value="TRANSCRIPTION INITIATION FACTOR TFIID SUBUNIT 5"/>
    <property type="match status" value="1"/>
</dbReference>
<protein>
    <submittedName>
        <fullName evidence="4">WD40 repeat-like protein</fullName>
    </submittedName>
</protein>
<proteinExistence type="predicted"/>
<dbReference type="PROSITE" id="PS50082">
    <property type="entry name" value="WD_REPEATS_2"/>
    <property type="match status" value="2"/>
</dbReference>
<reference evidence="4 5" key="1">
    <citation type="journal article" date="2019" name="Nat. Ecol. Evol.">
        <title>Megaphylogeny resolves global patterns of mushroom evolution.</title>
        <authorList>
            <person name="Varga T."/>
            <person name="Krizsan K."/>
            <person name="Foldi C."/>
            <person name="Dima B."/>
            <person name="Sanchez-Garcia M."/>
            <person name="Sanchez-Ramirez S."/>
            <person name="Szollosi G.J."/>
            <person name="Szarkandi J.G."/>
            <person name="Papp V."/>
            <person name="Albert L."/>
            <person name="Andreopoulos W."/>
            <person name="Angelini C."/>
            <person name="Antonin V."/>
            <person name="Barry K.W."/>
            <person name="Bougher N.L."/>
            <person name="Buchanan P."/>
            <person name="Buyck B."/>
            <person name="Bense V."/>
            <person name="Catcheside P."/>
            <person name="Chovatia M."/>
            <person name="Cooper J."/>
            <person name="Damon W."/>
            <person name="Desjardin D."/>
            <person name="Finy P."/>
            <person name="Geml J."/>
            <person name="Haridas S."/>
            <person name="Hughes K."/>
            <person name="Justo A."/>
            <person name="Karasinski D."/>
            <person name="Kautmanova I."/>
            <person name="Kiss B."/>
            <person name="Kocsube S."/>
            <person name="Kotiranta H."/>
            <person name="LaButti K.M."/>
            <person name="Lechner B.E."/>
            <person name="Liimatainen K."/>
            <person name="Lipzen A."/>
            <person name="Lukacs Z."/>
            <person name="Mihaltcheva S."/>
            <person name="Morgado L.N."/>
            <person name="Niskanen T."/>
            <person name="Noordeloos M.E."/>
            <person name="Ohm R.A."/>
            <person name="Ortiz-Santana B."/>
            <person name="Ovrebo C."/>
            <person name="Racz N."/>
            <person name="Riley R."/>
            <person name="Savchenko A."/>
            <person name="Shiryaev A."/>
            <person name="Soop K."/>
            <person name="Spirin V."/>
            <person name="Szebenyi C."/>
            <person name="Tomsovsky M."/>
            <person name="Tulloss R.E."/>
            <person name="Uehling J."/>
            <person name="Grigoriev I.V."/>
            <person name="Vagvolgyi C."/>
            <person name="Papp T."/>
            <person name="Martin F.M."/>
            <person name="Miettinen O."/>
            <person name="Hibbett D.S."/>
            <person name="Nagy L.G."/>
        </authorList>
    </citation>
    <scope>NUCLEOTIDE SEQUENCE [LARGE SCALE GENOMIC DNA]</scope>
    <source>
        <strain evidence="4 5">CBS 962.96</strain>
    </source>
</reference>
<evidence type="ECO:0000256" key="3">
    <source>
        <dbReference type="PROSITE-ProRule" id="PRU00221"/>
    </source>
</evidence>
<dbReference type="PROSITE" id="PS00678">
    <property type="entry name" value="WD_REPEATS_1"/>
    <property type="match status" value="1"/>
</dbReference>
<dbReference type="PANTHER" id="PTHR19879">
    <property type="entry name" value="TRANSCRIPTION INITIATION FACTOR TFIID"/>
    <property type="match status" value="1"/>
</dbReference>
<dbReference type="InterPro" id="IPR036322">
    <property type="entry name" value="WD40_repeat_dom_sf"/>
</dbReference>
<organism evidence="4 5">
    <name type="scientific">Dendrothele bispora (strain CBS 962.96)</name>
    <dbReference type="NCBI Taxonomy" id="1314807"/>
    <lineage>
        <taxon>Eukaryota</taxon>
        <taxon>Fungi</taxon>
        <taxon>Dikarya</taxon>
        <taxon>Basidiomycota</taxon>
        <taxon>Agaricomycotina</taxon>
        <taxon>Agaricomycetes</taxon>
        <taxon>Agaricomycetidae</taxon>
        <taxon>Agaricales</taxon>
        <taxon>Agaricales incertae sedis</taxon>
        <taxon>Dendrothele</taxon>
    </lineage>
</organism>
<sequence>MMDANTGDLVYRPVKAHPSAVKTIAFSPDGQTFISGGETSILMWNTNTGLPIGPRMQLRSASVFCLKFSPDGKYFACGAYLSSTLLWDAVTGDKIGEIPHEGFFAFTPDSKQIIVMEGKHKINVWDIATLTKIGEPIETTDFFWCFAVSPDGKTLVTIAEWLDKVEFWDLASRQRIGEPLIINMTRLTYLNFSPDGTKLLCCNQYKVLIWDVETRTYIGKIWQHSGKISAMAFSIHGNKLVTGSEDETVRVWDVD</sequence>
<keyword evidence="1 3" id="KW-0853">WD repeat</keyword>
<evidence type="ECO:0000313" key="5">
    <source>
        <dbReference type="Proteomes" id="UP000297245"/>
    </source>
</evidence>
<dbReference type="SMART" id="SM00320">
    <property type="entry name" value="WD40"/>
    <property type="match status" value="6"/>
</dbReference>
<feature type="repeat" description="WD" evidence="3">
    <location>
        <begin position="221"/>
        <end position="255"/>
    </location>
</feature>
<dbReference type="Gene3D" id="2.130.10.10">
    <property type="entry name" value="YVTN repeat-like/Quinoprotein amine dehydrogenase"/>
    <property type="match status" value="2"/>
</dbReference>
<evidence type="ECO:0000313" key="4">
    <source>
        <dbReference type="EMBL" id="THU96993.1"/>
    </source>
</evidence>
<keyword evidence="5" id="KW-1185">Reference proteome</keyword>
<evidence type="ECO:0000256" key="2">
    <source>
        <dbReference type="ARBA" id="ARBA00022737"/>
    </source>
</evidence>
<dbReference type="PROSITE" id="PS50294">
    <property type="entry name" value="WD_REPEATS_REGION"/>
    <property type="match status" value="1"/>
</dbReference>
<dbReference type="OrthoDB" id="538223at2759"/>
<dbReference type="EMBL" id="ML179165">
    <property type="protein sequence ID" value="THU96993.1"/>
    <property type="molecule type" value="Genomic_DNA"/>
</dbReference>
<dbReference type="Pfam" id="PF00400">
    <property type="entry name" value="WD40"/>
    <property type="match status" value="3"/>
</dbReference>
<dbReference type="InterPro" id="IPR019775">
    <property type="entry name" value="WD40_repeat_CS"/>
</dbReference>